<name>A0ABX6AZY2_9ACTN</name>
<reference evidence="2 3" key="1">
    <citation type="submission" date="2017-09" db="EMBL/GenBank/DDBJ databases">
        <authorList>
            <person name="Lee N."/>
            <person name="Cho B.-K."/>
        </authorList>
    </citation>
    <scope>NUCLEOTIDE SEQUENCE [LARGE SCALE GENOMIC DNA]</scope>
    <source>
        <strain evidence="2 3">ATCC 13879</strain>
    </source>
</reference>
<dbReference type="EMBL" id="CP023697">
    <property type="protein sequence ID" value="QEV07212.1"/>
    <property type="molecule type" value="Genomic_DNA"/>
</dbReference>
<evidence type="ECO:0000313" key="3">
    <source>
        <dbReference type="Proteomes" id="UP000326041"/>
    </source>
</evidence>
<dbReference type="Proteomes" id="UP000326041">
    <property type="component" value="Chromosome"/>
</dbReference>
<dbReference type="GeneID" id="95536347"/>
<dbReference type="RefSeq" id="WP_055607872.1">
    <property type="nucleotide sequence ID" value="NZ_CP023697.1"/>
</dbReference>
<evidence type="ECO:0000313" key="2">
    <source>
        <dbReference type="EMBL" id="QEV07212.1"/>
    </source>
</evidence>
<sequence>MPDGTSDWLDSVVLVHRLREVSVLTGFTRIEAPEWLPEDDGRTRRVTPLSRNPSTWVPCAELRGEGVFLALREHQVAESTWSSPSGGGRPLKHPVDPATCSAPGTHGKPPAPGRATLTRWPLR</sequence>
<keyword evidence="3" id="KW-1185">Reference proteome</keyword>
<evidence type="ECO:0000256" key="1">
    <source>
        <dbReference type="SAM" id="MobiDB-lite"/>
    </source>
</evidence>
<feature type="region of interest" description="Disordered" evidence="1">
    <location>
        <begin position="78"/>
        <end position="123"/>
    </location>
</feature>
<accession>A0ABX6AZY2</accession>
<gene>
    <name evidence="2" type="ORF">CP972_17615</name>
</gene>
<proteinExistence type="predicted"/>
<protein>
    <submittedName>
        <fullName evidence="2">Uncharacterized protein</fullName>
    </submittedName>
</protein>
<organism evidence="2 3">
    <name type="scientific">Streptomyces prasinus</name>
    <dbReference type="NCBI Taxonomy" id="67345"/>
    <lineage>
        <taxon>Bacteria</taxon>
        <taxon>Bacillati</taxon>
        <taxon>Actinomycetota</taxon>
        <taxon>Actinomycetes</taxon>
        <taxon>Kitasatosporales</taxon>
        <taxon>Streptomycetaceae</taxon>
        <taxon>Streptomyces</taxon>
    </lineage>
</organism>